<dbReference type="AlphaFoldDB" id="A0A261FJC6"/>
<accession>A0A261FJC6</accession>
<feature type="transmembrane region" description="Helical" evidence="1">
    <location>
        <begin position="410"/>
        <end position="427"/>
    </location>
</feature>
<feature type="transmembrane region" description="Helical" evidence="1">
    <location>
        <begin position="327"/>
        <end position="345"/>
    </location>
</feature>
<feature type="chain" id="PRO_5039133979" evidence="2">
    <location>
        <begin position="28"/>
        <end position="486"/>
    </location>
</feature>
<evidence type="ECO:0000313" key="4">
    <source>
        <dbReference type="Proteomes" id="UP000216352"/>
    </source>
</evidence>
<name>A0A261FJC6_9BIFI</name>
<comment type="caution">
    <text evidence="3">The sequence shown here is derived from an EMBL/GenBank/DDBJ whole genome shotgun (WGS) entry which is preliminary data.</text>
</comment>
<gene>
    <name evidence="3" type="ORF">BLEM_2299</name>
</gene>
<feature type="transmembrane region" description="Helical" evidence="1">
    <location>
        <begin position="383"/>
        <end position="403"/>
    </location>
</feature>
<dbReference type="RefSeq" id="WP_244569484.1">
    <property type="nucleotide sequence ID" value="NZ_MWWX01000024.1"/>
</dbReference>
<feature type="signal peptide" evidence="2">
    <location>
        <begin position="1"/>
        <end position="27"/>
    </location>
</feature>
<evidence type="ECO:0000256" key="1">
    <source>
        <dbReference type="SAM" id="Phobius"/>
    </source>
</evidence>
<feature type="transmembrane region" description="Helical" evidence="1">
    <location>
        <begin position="296"/>
        <end position="315"/>
    </location>
</feature>
<feature type="transmembrane region" description="Helical" evidence="1">
    <location>
        <begin position="439"/>
        <end position="463"/>
    </location>
</feature>
<feature type="transmembrane region" description="Helical" evidence="1">
    <location>
        <begin position="195"/>
        <end position="214"/>
    </location>
</feature>
<evidence type="ECO:0000313" key="3">
    <source>
        <dbReference type="EMBL" id="OZG59264.1"/>
    </source>
</evidence>
<feature type="non-terminal residue" evidence="3">
    <location>
        <position position="486"/>
    </location>
</feature>
<keyword evidence="2" id="KW-0732">Signal</keyword>
<sequence length="486" mass="52207">MRARRLRGRVCAILLALAALLSLASCSAPDFDNFSDSLRFGDEEIADVQTVYSMRIEAGGLGALIGPNQIAWAEKQYAAGASQGGVTVRQLLVATPSLQCEALEHTYQEETEEEGPWEWNADTSSCDKTRTLSWLEKTLWHMYEKQSEETIEWLSTSRNTLTASDDTVSTLRSNAAPMYDEWDTGVNRYLRVAQGILVVAAAISLTVLGARIVWRIGNGDAGGMDGQLLGKVGWIFLGVFLGSSCASIALTFFTRASTSGGSTTPALQSWTPSGAYTPGGIGFYVSDWIRMQVDPLLLIAAVCGVLAAGFKLVTNQEGRELVPLGKAFVWAMVTAVCLAGFVNLFQATVDSWTASILRAASSMMADAWDHNTLAASEFFDLDGAIALLLTLVVWLCGLIGKIFAYLRAGLLPILVGVAPMWAAMSWMETGRQAFAKVMGWLVAFLLYKPVAAIVMATGCAIMVTAGDGDDSQAITLMLTISVIVLL</sequence>
<dbReference type="PROSITE" id="PS51257">
    <property type="entry name" value="PROKAR_LIPOPROTEIN"/>
    <property type="match status" value="1"/>
</dbReference>
<keyword evidence="1" id="KW-0812">Transmembrane</keyword>
<dbReference type="EMBL" id="MWWX01000024">
    <property type="protein sequence ID" value="OZG59264.1"/>
    <property type="molecule type" value="Genomic_DNA"/>
</dbReference>
<keyword evidence="1" id="KW-0472">Membrane</keyword>
<protein>
    <submittedName>
        <fullName evidence="3">Type IV secretory pathway</fullName>
    </submittedName>
</protein>
<reference evidence="3 4" key="1">
    <citation type="journal article" date="2017" name="BMC Genomics">
        <title>Comparative genomic and phylogenomic analyses of the Bifidobacteriaceae family.</title>
        <authorList>
            <person name="Lugli G.A."/>
            <person name="Milani C."/>
            <person name="Turroni F."/>
            <person name="Duranti S."/>
            <person name="Mancabelli L."/>
            <person name="Mangifesta M."/>
            <person name="Ferrario C."/>
            <person name="Modesto M."/>
            <person name="Mattarelli P."/>
            <person name="Jiri K."/>
            <person name="van Sinderen D."/>
            <person name="Ventura M."/>
        </authorList>
    </citation>
    <scope>NUCLEOTIDE SEQUENCE [LARGE SCALE GENOMIC DNA]</scope>
    <source>
        <strain evidence="3 4">DSM 28807</strain>
    </source>
</reference>
<dbReference type="Proteomes" id="UP000216352">
    <property type="component" value="Unassembled WGS sequence"/>
</dbReference>
<organism evidence="3 4">
    <name type="scientific">Bifidobacterium lemurum</name>
    <dbReference type="NCBI Taxonomy" id="1603886"/>
    <lineage>
        <taxon>Bacteria</taxon>
        <taxon>Bacillati</taxon>
        <taxon>Actinomycetota</taxon>
        <taxon>Actinomycetes</taxon>
        <taxon>Bifidobacteriales</taxon>
        <taxon>Bifidobacteriaceae</taxon>
        <taxon>Bifidobacterium</taxon>
    </lineage>
</organism>
<proteinExistence type="predicted"/>
<feature type="transmembrane region" description="Helical" evidence="1">
    <location>
        <begin position="234"/>
        <end position="253"/>
    </location>
</feature>
<dbReference type="STRING" id="1603886.GCA_001895165_01554"/>
<keyword evidence="1" id="KW-1133">Transmembrane helix</keyword>
<evidence type="ECO:0000256" key="2">
    <source>
        <dbReference type="SAM" id="SignalP"/>
    </source>
</evidence>
<keyword evidence="4" id="KW-1185">Reference proteome</keyword>